<dbReference type="GO" id="GO:0016020">
    <property type="term" value="C:membrane"/>
    <property type="evidence" value="ECO:0007669"/>
    <property type="project" value="InterPro"/>
</dbReference>
<feature type="transmembrane region" description="Helical" evidence="9">
    <location>
        <begin position="41"/>
        <end position="58"/>
    </location>
</feature>
<feature type="transmembrane region" description="Helical" evidence="9">
    <location>
        <begin position="7"/>
        <end position="29"/>
    </location>
</feature>
<proteinExistence type="predicted"/>
<dbReference type="PANTHER" id="PTHR24421">
    <property type="entry name" value="NITRATE/NITRITE SENSOR PROTEIN NARX-RELATED"/>
    <property type="match status" value="1"/>
</dbReference>
<dbReference type="STRING" id="1325564.NSJP_2552"/>
<dbReference type="PANTHER" id="PTHR24421:SF10">
    <property type="entry name" value="NITRATE_NITRITE SENSOR PROTEIN NARQ"/>
    <property type="match status" value="1"/>
</dbReference>
<feature type="transmembrane region" description="Helical" evidence="9">
    <location>
        <begin position="96"/>
        <end position="116"/>
    </location>
</feature>
<dbReference type="EMBL" id="LT828648">
    <property type="protein sequence ID" value="SLM48719.1"/>
    <property type="molecule type" value="Genomic_DNA"/>
</dbReference>
<evidence type="ECO:0000259" key="10">
    <source>
        <dbReference type="SMART" id="SM00387"/>
    </source>
</evidence>
<dbReference type="InterPro" id="IPR050482">
    <property type="entry name" value="Sensor_HK_TwoCompSys"/>
</dbReference>
<keyword evidence="6" id="KW-0418">Kinase</keyword>
<feature type="transmembrane region" description="Helical" evidence="9">
    <location>
        <begin position="70"/>
        <end position="90"/>
    </location>
</feature>
<dbReference type="GO" id="GO:0000155">
    <property type="term" value="F:phosphorelay sensor kinase activity"/>
    <property type="evidence" value="ECO:0007669"/>
    <property type="project" value="InterPro"/>
</dbReference>
<keyword evidence="3" id="KW-0597">Phosphoprotein</keyword>
<dbReference type="Pfam" id="PF02518">
    <property type="entry name" value="HATPase_c"/>
    <property type="match status" value="1"/>
</dbReference>
<feature type="transmembrane region" description="Helical" evidence="9">
    <location>
        <begin position="166"/>
        <end position="184"/>
    </location>
</feature>
<dbReference type="InterPro" id="IPR011712">
    <property type="entry name" value="Sig_transdc_His_kin_sub3_dim/P"/>
</dbReference>
<dbReference type="SMART" id="SM00387">
    <property type="entry name" value="HATPase_c"/>
    <property type="match status" value="1"/>
</dbReference>
<dbReference type="InterPro" id="IPR036890">
    <property type="entry name" value="HATPase_C_sf"/>
</dbReference>
<feature type="domain" description="Histidine kinase/HSP90-like ATPase" evidence="10">
    <location>
        <begin position="383"/>
        <end position="476"/>
    </location>
</feature>
<organism evidence="11 12">
    <name type="scientific">Nitrospira japonica</name>
    <dbReference type="NCBI Taxonomy" id="1325564"/>
    <lineage>
        <taxon>Bacteria</taxon>
        <taxon>Pseudomonadati</taxon>
        <taxon>Nitrospirota</taxon>
        <taxon>Nitrospiria</taxon>
        <taxon>Nitrospirales</taxon>
        <taxon>Nitrospiraceae</taxon>
        <taxon>Nitrospira</taxon>
    </lineage>
</organism>
<evidence type="ECO:0000256" key="6">
    <source>
        <dbReference type="ARBA" id="ARBA00022777"/>
    </source>
</evidence>
<keyword evidence="9" id="KW-1133">Transmembrane helix</keyword>
<sequence>MNQPLVLYLVVTVCGGGALLVSTALHTLWPDWRWQYEPLHSTIEAVGGLVAIGMAMVLPHRYGKSTTDKYRALAAGFLGMGILEEFHAMARPGNAFVLFRNMASLAGGIGFLLVWRSRGTVGGSERRWVPWMIAAGTVMIGTWFLMFPQSIPEMVRNGEFTPTAVAPQSVACLLFLLGAVRFLLDYRRSGQSEDALFASLALLFGLAEFVFMYSIPWDNRWWFWHSLRLIACLLALGFIGNSYFQITSDLQTSLAQNIQAKETISQREGQLRQILSERERMAQDLHDSTIQSLFAIGLNLERCQRLVSTAHHEVAAQLGSAAEGLKGVIRDLRGYILGLESPISNGRALEAALASLVNDVNNSSQLHCLLDVKPEAAERLTPEQAAQMLSIAREATSNILRHASAHTINLSLHLHDGGIRLMVEDDGVGFDRATVHGHGHGLKNMEKRARMLGCRFEVQSGPGHGTRIECLLHHRHDEASI</sequence>
<dbReference type="Gene3D" id="1.20.5.1930">
    <property type="match status" value="1"/>
</dbReference>
<dbReference type="GO" id="GO:0046983">
    <property type="term" value="F:protein dimerization activity"/>
    <property type="evidence" value="ECO:0007669"/>
    <property type="project" value="InterPro"/>
</dbReference>
<reference evidence="11 12" key="1">
    <citation type="submission" date="2017-03" db="EMBL/GenBank/DDBJ databases">
        <authorList>
            <person name="Afonso C.L."/>
            <person name="Miller P.J."/>
            <person name="Scott M.A."/>
            <person name="Spackman E."/>
            <person name="Goraichik I."/>
            <person name="Dimitrov K.M."/>
            <person name="Suarez D.L."/>
            <person name="Swayne D.E."/>
        </authorList>
    </citation>
    <scope>NUCLEOTIDE SEQUENCE [LARGE SCALE GENOMIC DNA]</scope>
    <source>
        <strain evidence="11">Genome sequencing of Nitrospira japonica strain NJ11</strain>
    </source>
</reference>
<dbReference type="KEGG" id="nja:NSJP_2552"/>
<comment type="catalytic activity">
    <reaction evidence="1">
        <text>ATP + protein L-histidine = ADP + protein N-phospho-L-histidine.</text>
        <dbReference type="EC" id="2.7.13.3"/>
    </reaction>
</comment>
<dbReference type="Proteomes" id="UP000192042">
    <property type="component" value="Chromosome I"/>
</dbReference>
<keyword evidence="5" id="KW-0547">Nucleotide-binding</keyword>
<evidence type="ECO:0000256" key="1">
    <source>
        <dbReference type="ARBA" id="ARBA00000085"/>
    </source>
</evidence>
<keyword evidence="8" id="KW-0902">Two-component regulatory system</keyword>
<feature type="transmembrane region" description="Helical" evidence="9">
    <location>
        <begin position="196"/>
        <end position="215"/>
    </location>
</feature>
<evidence type="ECO:0000256" key="7">
    <source>
        <dbReference type="ARBA" id="ARBA00022840"/>
    </source>
</evidence>
<feature type="transmembrane region" description="Helical" evidence="9">
    <location>
        <begin position="221"/>
        <end position="244"/>
    </location>
</feature>
<dbReference type="Pfam" id="PF17159">
    <property type="entry name" value="MASE3"/>
    <property type="match status" value="1"/>
</dbReference>
<accession>A0A1W1I774</accession>
<dbReference type="RefSeq" id="WP_080887059.1">
    <property type="nucleotide sequence ID" value="NZ_LT828648.1"/>
</dbReference>
<evidence type="ECO:0000313" key="12">
    <source>
        <dbReference type="Proteomes" id="UP000192042"/>
    </source>
</evidence>
<dbReference type="AlphaFoldDB" id="A0A1W1I774"/>
<evidence type="ECO:0000256" key="4">
    <source>
        <dbReference type="ARBA" id="ARBA00022679"/>
    </source>
</evidence>
<evidence type="ECO:0000256" key="2">
    <source>
        <dbReference type="ARBA" id="ARBA00012438"/>
    </source>
</evidence>
<dbReference type="OrthoDB" id="5415073at2"/>
<dbReference type="Gene3D" id="3.30.565.10">
    <property type="entry name" value="Histidine kinase-like ATPase, C-terminal domain"/>
    <property type="match status" value="1"/>
</dbReference>
<feature type="transmembrane region" description="Helical" evidence="9">
    <location>
        <begin position="128"/>
        <end position="146"/>
    </location>
</feature>
<dbReference type="GO" id="GO:0005524">
    <property type="term" value="F:ATP binding"/>
    <property type="evidence" value="ECO:0007669"/>
    <property type="project" value="UniProtKB-KW"/>
</dbReference>
<evidence type="ECO:0000313" key="11">
    <source>
        <dbReference type="EMBL" id="SLM48719.1"/>
    </source>
</evidence>
<keyword evidence="9" id="KW-0472">Membrane</keyword>
<evidence type="ECO:0000256" key="5">
    <source>
        <dbReference type="ARBA" id="ARBA00022741"/>
    </source>
</evidence>
<dbReference type="CDD" id="cd16917">
    <property type="entry name" value="HATPase_UhpB-NarQ-NarX-like"/>
    <property type="match status" value="1"/>
</dbReference>
<protein>
    <recommendedName>
        <fullName evidence="2">histidine kinase</fullName>
        <ecNumber evidence="2">2.7.13.3</ecNumber>
    </recommendedName>
</protein>
<name>A0A1W1I774_9BACT</name>
<evidence type="ECO:0000256" key="8">
    <source>
        <dbReference type="ARBA" id="ARBA00023012"/>
    </source>
</evidence>
<keyword evidence="9" id="KW-0812">Transmembrane</keyword>
<keyword evidence="4" id="KW-0808">Transferase</keyword>
<dbReference type="Pfam" id="PF07730">
    <property type="entry name" value="HisKA_3"/>
    <property type="match status" value="1"/>
</dbReference>
<dbReference type="EC" id="2.7.13.3" evidence="2"/>
<evidence type="ECO:0000256" key="3">
    <source>
        <dbReference type="ARBA" id="ARBA00022553"/>
    </source>
</evidence>
<keyword evidence="12" id="KW-1185">Reference proteome</keyword>
<dbReference type="InterPro" id="IPR033425">
    <property type="entry name" value="MASE3"/>
</dbReference>
<gene>
    <name evidence="11" type="ORF">NSJP_2552</name>
</gene>
<dbReference type="SUPFAM" id="SSF55874">
    <property type="entry name" value="ATPase domain of HSP90 chaperone/DNA topoisomerase II/histidine kinase"/>
    <property type="match status" value="1"/>
</dbReference>
<dbReference type="InterPro" id="IPR003594">
    <property type="entry name" value="HATPase_dom"/>
</dbReference>
<keyword evidence="7" id="KW-0067">ATP-binding</keyword>
<evidence type="ECO:0000256" key="9">
    <source>
        <dbReference type="SAM" id="Phobius"/>
    </source>
</evidence>